<dbReference type="GO" id="GO:0008932">
    <property type="term" value="F:lytic endotransglycosylase activity"/>
    <property type="evidence" value="ECO:0007669"/>
    <property type="project" value="TreeGrafter"/>
</dbReference>
<dbReference type="InterPro" id="IPR036779">
    <property type="entry name" value="LysM_dom_sf"/>
</dbReference>
<gene>
    <name evidence="2" type="ORF">MNBD_GAMMA08-3185</name>
</gene>
<accession>A0A3B0WVG9</accession>
<dbReference type="InterPro" id="IPR018392">
    <property type="entry name" value="LysM"/>
</dbReference>
<dbReference type="PANTHER" id="PTHR33734">
    <property type="entry name" value="LYSM DOMAIN-CONTAINING GPI-ANCHORED PROTEIN 2"/>
    <property type="match status" value="1"/>
</dbReference>
<reference evidence="2" key="1">
    <citation type="submission" date="2018-06" db="EMBL/GenBank/DDBJ databases">
        <authorList>
            <person name="Zhirakovskaya E."/>
        </authorList>
    </citation>
    <scope>NUCLEOTIDE SEQUENCE</scope>
</reference>
<feature type="non-terminal residue" evidence="2">
    <location>
        <position position="1"/>
    </location>
</feature>
<dbReference type="Pfam" id="PF01476">
    <property type="entry name" value="LysM"/>
    <property type="match status" value="2"/>
</dbReference>
<dbReference type="SMART" id="SM00257">
    <property type="entry name" value="LysM"/>
    <property type="match status" value="2"/>
</dbReference>
<dbReference type="PANTHER" id="PTHR33734:SF22">
    <property type="entry name" value="MEMBRANE-BOUND LYTIC MUREIN TRANSGLYCOSYLASE D"/>
    <property type="match status" value="1"/>
</dbReference>
<proteinExistence type="predicted"/>
<dbReference type="EMBL" id="UOFH01000082">
    <property type="protein sequence ID" value="VAW59461.1"/>
    <property type="molecule type" value="Genomic_DNA"/>
</dbReference>
<protein>
    <submittedName>
        <fullName evidence="2">Membrane-bound lytic murein transglycosylase D</fullName>
    </submittedName>
</protein>
<dbReference type="CDD" id="cd00118">
    <property type="entry name" value="LysM"/>
    <property type="match status" value="2"/>
</dbReference>
<evidence type="ECO:0000259" key="1">
    <source>
        <dbReference type="PROSITE" id="PS51782"/>
    </source>
</evidence>
<organism evidence="2">
    <name type="scientific">hydrothermal vent metagenome</name>
    <dbReference type="NCBI Taxonomy" id="652676"/>
    <lineage>
        <taxon>unclassified sequences</taxon>
        <taxon>metagenomes</taxon>
        <taxon>ecological metagenomes</taxon>
    </lineage>
</organism>
<dbReference type="Gene3D" id="3.10.350.10">
    <property type="entry name" value="LysM domain"/>
    <property type="match status" value="2"/>
</dbReference>
<name>A0A3B0WVG9_9ZZZZ</name>
<sequence>DTFWDLSRTYKVNSHNIARWNGMAIRDPLREGQKLVIWTKSASIKSSRGNRDTIQRISYKVRNGDSLYLIAQKFNVAISDLKRWNSFKSKYLQPGQRIKLYVDVTRQTGNG</sequence>
<feature type="domain" description="LysM" evidence="1">
    <location>
        <begin position="1"/>
        <end position="37"/>
    </location>
</feature>
<evidence type="ECO:0000313" key="2">
    <source>
        <dbReference type="EMBL" id="VAW59461.1"/>
    </source>
</evidence>
<dbReference type="PROSITE" id="PS51782">
    <property type="entry name" value="LYSM"/>
    <property type="match status" value="2"/>
</dbReference>
<dbReference type="SUPFAM" id="SSF54106">
    <property type="entry name" value="LysM domain"/>
    <property type="match status" value="2"/>
</dbReference>
<dbReference type="AlphaFoldDB" id="A0A3B0WVG9"/>
<feature type="domain" description="LysM" evidence="1">
    <location>
        <begin position="57"/>
        <end position="100"/>
    </location>
</feature>